<gene>
    <name evidence="3" type="ORF">J2S74_003633</name>
</gene>
<dbReference type="SUPFAM" id="SSF46785">
    <property type="entry name" value="Winged helix' DNA-binding domain"/>
    <property type="match status" value="1"/>
</dbReference>
<comment type="caution">
    <text evidence="3">The sequence shown here is derived from an EMBL/GenBank/DDBJ whole genome shotgun (WGS) entry which is preliminary data.</text>
</comment>
<evidence type="ECO:0000313" key="4">
    <source>
        <dbReference type="Proteomes" id="UP001230005"/>
    </source>
</evidence>
<dbReference type="InterPro" id="IPR036388">
    <property type="entry name" value="WH-like_DNA-bd_sf"/>
</dbReference>
<keyword evidence="1" id="KW-0238">DNA-binding</keyword>
<accession>A0ABT9ZY91</accession>
<dbReference type="PANTHER" id="PTHR33164:SF43">
    <property type="entry name" value="HTH-TYPE TRANSCRIPTIONAL REPRESSOR YETL"/>
    <property type="match status" value="1"/>
</dbReference>
<evidence type="ECO:0000256" key="1">
    <source>
        <dbReference type="ARBA" id="ARBA00023125"/>
    </source>
</evidence>
<dbReference type="PROSITE" id="PS50995">
    <property type="entry name" value="HTH_MARR_2"/>
    <property type="match status" value="1"/>
</dbReference>
<keyword evidence="3" id="KW-0378">Hydrolase</keyword>
<name>A0ABT9ZY91_9BACI</name>
<keyword evidence="3" id="KW-0645">Protease</keyword>
<dbReference type="Pfam" id="PF01047">
    <property type="entry name" value="MarR"/>
    <property type="match status" value="1"/>
</dbReference>
<sequence length="162" mass="19693">MTVKSNYHLLINYIRGMSKVLEEEWQSNAKDIGLTLAEQHVMWIVNSKEKISVTDIAKIGLWDRSTVMQIIKRLQEKDLIYMTKNKKDLRVTFIALTKEGKAKRDESQQKTYKFFEFIEDYQKNNKEFMEEFLRFYREFNRHFHGEEFVEWVEETTKNYKDL</sequence>
<dbReference type="InterPro" id="IPR036390">
    <property type="entry name" value="WH_DNA-bd_sf"/>
</dbReference>
<dbReference type="EMBL" id="JAUSUG010000015">
    <property type="protein sequence ID" value="MDQ0256215.1"/>
    <property type="molecule type" value="Genomic_DNA"/>
</dbReference>
<dbReference type="SMART" id="SM00347">
    <property type="entry name" value="HTH_MARR"/>
    <property type="match status" value="1"/>
</dbReference>
<evidence type="ECO:0000313" key="3">
    <source>
        <dbReference type="EMBL" id="MDQ0256215.1"/>
    </source>
</evidence>
<dbReference type="RefSeq" id="WP_307327997.1">
    <property type="nucleotide sequence ID" value="NZ_JAUSUG010000015.1"/>
</dbReference>
<dbReference type="PANTHER" id="PTHR33164">
    <property type="entry name" value="TRANSCRIPTIONAL REGULATOR, MARR FAMILY"/>
    <property type="match status" value="1"/>
</dbReference>
<protein>
    <submittedName>
        <fullName evidence="3">MarR family protease production transcriptional regulator HPr</fullName>
    </submittedName>
</protein>
<dbReference type="GO" id="GO:0006508">
    <property type="term" value="P:proteolysis"/>
    <property type="evidence" value="ECO:0007669"/>
    <property type="project" value="UniProtKB-KW"/>
</dbReference>
<feature type="domain" description="HTH marR-type" evidence="2">
    <location>
        <begin position="7"/>
        <end position="138"/>
    </location>
</feature>
<evidence type="ECO:0000259" key="2">
    <source>
        <dbReference type="PROSITE" id="PS50995"/>
    </source>
</evidence>
<dbReference type="Proteomes" id="UP001230005">
    <property type="component" value="Unassembled WGS sequence"/>
</dbReference>
<proteinExistence type="predicted"/>
<organism evidence="3 4">
    <name type="scientific">Evansella vedderi</name>
    <dbReference type="NCBI Taxonomy" id="38282"/>
    <lineage>
        <taxon>Bacteria</taxon>
        <taxon>Bacillati</taxon>
        <taxon>Bacillota</taxon>
        <taxon>Bacilli</taxon>
        <taxon>Bacillales</taxon>
        <taxon>Bacillaceae</taxon>
        <taxon>Evansella</taxon>
    </lineage>
</organism>
<dbReference type="Gene3D" id="1.10.10.10">
    <property type="entry name" value="Winged helix-like DNA-binding domain superfamily/Winged helix DNA-binding domain"/>
    <property type="match status" value="1"/>
</dbReference>
<dbReference type="GO" id="GO:0008233">
    <property type="term" value="F:peptidase activity"/>
    <property type="evidence" value="ECO:0007669"/>
    <property type="project" value="UniProtKB-KW"/>
</dbReference>
<dbReference type="InterPro" id="IPR039422">
    <property type="entry name" value="MarR/SlyA-like"/>
</dbReference>
<dbReference type="InterPro" id="IPR000835">
    <property type="entry name" value="HTH_MarR-typ"/>
</dbReference>
<reference evidence="3 4" key="1">
    <citation type="submission" date="2023-07" db="EMBL/GenBank/DDBJ databases">
        <title>Genomic Encyclopedia of Type Strains, Phase IV (KMG-IV): sequencing the most valuable type-strain genomes for metagenomic binning, comparative biology and taxonomic classification.</title>
        <authorList>
            <person name="Goeker M."/>
        </authorList>
    </citation>
    <scope>NUCLEOTIDE SEQUENCE [LARGE SCALE GENOMIC DNA]</scope>
    <source>
        <strain evidence="3 4">DSM 9768</strain>
    </source>
</reference>
<keyword evidence="4" id="KW-1185">Reference proteome</keyword>